<comment type="caution">
    <text evidence="4">The sequence shown here is derived from an EMBL/GenBank/DDBJ whole genome shotgun (WGS) entry which is preliminary data.</text>
</comment>
<keyword evidence="5" id="KW-1185">Reference proteome</keyword>
<protein>
    <submittedName>
        <fullName evidence="4">TadE/TadG family type IV pilus assembly protein</fullName>
    </submittedName>
</protein>
<dbReference type="Proteomes" id="UP001597261">
    <property type="component" value="Unassembled WGS sequence"/>
</dbReference>
<evidence type="ECO:0000256" key="2">
    <source>
        <dbReference type="SAM" id="Phobius"/>
    </source>
</evidence>
<evidence type="ECO:0000313" key="4">
    <source>
        <dbReference type="EMBL" id="MFD1660946.1"/>
    </source>
</evidence>
<keyword evidence="2" id="KW-1133">Transmembrane helix</keyword>
<keyword evidence="2" id="KW-0472">Membrane</keyword>
<accession>A0ABW4IVH9</accession>
<feature type="region of interest" description="Disordered" evidence="1">
    <location>
        <begin position="73"/>
        <end position="105"/>
    </location>
</feature>
<proteinExistence type="predicted"/>
<evidence type="ECO:0000259" key="3">
    <source>
        <dbReference type="Pfam" id="PF07811"/>
    </source>
</evidence>
<gene>
    <name evidence="4" type="ORF">ACFSL4_22760</name>
</gene>
<dbReference type="RefSeq" id="WP_381085908.1">
    <property type="nucleotide sequence ID" value="NZ_JBHUDX010000064.1"/>
</dbReference>
<name>A0ABW4IVH9_9ACTN</name>
<feature type="domain" description="TadE-like" evidence="3">
    <location>
        <begin position="33"/>
        <end position="75"/>
    </location>
</feature>
<dbReference type="EMBL" id="JBHUDX010000064">
    <property type="protein sequence ID" value="MFD1660946.1"/>
    <property type="molecule type" value="Genomic_DNA"/>
</dbReference>
<keyword evidence="2" id="KW-0812">Transmembrane</keyword>
<evidence type="ECO:0000313" key="5">
    <source>
        <dbReference type="Proteomes" id="UP001597261"/>
    </source>
</evidence>
<dbReference type="InterPro" id="IPR012495">
    <property type="entry name" value="TadE-like_dom"/>
</dbReference>
<reference evidence="5" key="1">
    <citation type="journal article" date="2019" name="Int. J. Syst. Evol. Microbiol.">
        <title>The Global Catalogue of Microorganisms (GCM) 10K type strain sequencing project: providing services to taxonomists for standard genome sequencing and annotation.</title>
        <authorList>
            <consortium name="The Broad Institute Genomics Platform"/>
            <consortium name="The Broad Institute Genome Sequencing Center for Infectious Disease"/>
            <person name="Wu L."/>
            <person name="Ma J."/>
        </authorList>
    </citation>
    <scope>NUCLEOTIDE SEQUENCE [LARGE SCALE GENOMIC DNA]</scope>
    <source>
        <strain evidence="5">CGMCC 1.12470</strain>
    </source>
</reference>
<sequence length="138" mass="14798">MRTALRRRSTARPLARRTPRWGRGRTRRWNDRGVSMLEFAGFLPVLLLIGMAAIQLGLVGYGINQAGSGARAAARAASQKQDGPAAGRAAVSGWLNPRPDVQQGSDTTTATVTVHVPAVIPLFGGWDVTRHATMPNDD</sequence>
<feature type="region of interest" description="Disordered" evidence="1">
    <location>
        <begin position="1"/>
        <end position="27"/>
    </location>
</feature>
<feature type="transmembrane region" description="Helical" evidence="2">
    <location>
        <begin position="37"/>
        <end position="63"/>
    </location>
</feature>
<organism evidence="4 5">
    <name type="scientific">Streptomyces caeni</name>
    <dbReference type="NCBI Taxonomy" id="2307231"/>
    <lineage>
        <taxon>Bacteria</taxon>
        <taxon>Bacillati</taxon>
        <taxon>Actinomycetota</taxon>
        <taxon>Actinomycetes</taxon>
        <taxon>Kitasatosporales</taxon>
        <taxon>Streptomycetaceae</taxon>
        <taxon>Streptomyces</taxon>
    </lineage>
</organism>
<evidence type="ECO:0000256" key="1">
    <source>
        <dbReference type="SAM" id="MobiDB-lite"/>
    </source>
</evidence>
<dbReference type="Pfam" id="PF07811">
    <property type="entry name" value="TadE"/>
    <property type="match status" value="1"/>
</dbReference>